<reference evidence="2" key="1">
    <citation type="submission" date="2018-02" db="EMBL/GenBank/DDBJ databases">
        <title>Rhizophora mucronata_Transcriptome.</title>
        <authorList>
            <person name="Meera S.P."/>
            <person name="Sreeshan A."/>
            <person name="Augustine A."/>
        </authorList>
    </citation>
    <scope>NUCLEOTIDE SEQUENCE</scope>
    <source>
        <tissue evidence="2">Leaf</tissue>
    </source>
</reference>
<dbReference type="EMBL" id="GGEC01055931">
    <property type="protein sequence ID" value="MBX36415.1"/>
    <property type="molecule type" value="Transcribed_RNA"/>
</dbReference>
<feature type="compositionally biased region" description="Basic and acidic residues" evidence="1">
    <location>
        <begin position="1"/>
        <end position="10"/>
    </location>
</feature>
<sequence>MSLQRVDKQKPSGYKGSQKLLVEKKGEQAKCWNTTNSPGTHSQLTIFHVLHTNIT</sequence>
<evidence type="ECO:0000313" key="2">
    <source>
        <dbReference type="EMBL" id="MBX36415.1"/>
    </source>
</evidence>
<protein>
    <submittedName>
        <fullName evidence="2">Uncharacterized protein</fullName>
    </submittedName>
</protein>
<evidence type="ECO:0000256" key="1">
    <source>
        <dbReference type="SAM" id="MobiDB-lite"/>
    </source>
</evidence>
<feature type="region of interest" description="Disordered" evidence="1">
    <location>
        <begin position="1"/>
        <end position="20"/>
    </location>
</feature>
<accession>A0A2P2N1Q9</accession>
<organism evidence="2">
    <name type="scientific">Rhizophora mucronata</name>
    <name type="common">Asiatic mangrove</name>
    <dbReference type="NCBI Taxonomy" id="61149"/>
    <lineage>
        <taxon>Eukaryota</taxon>
        <taxon>Viridiplantae</taxon>
        <taxon>Streptophyta</taxon>
        <taxon>Embryophyta</taxon>
        <taxon>Tracheophyta</taxon>
        <taxon>Spermatophyta</taxon>
        <taxon>Magnoliopsida</taxon>
        <taxon>eudicotyledons</taxon>
        <taxon>Gunneridae</taxon>
        <taxon>Pentapetalae</taxon>
        <taxon>rosids</taxon>
        <taxon>fabids</taxon>
        <taxon>Malpighiales</taxon>
        <taxon>Rhizophoraceae</taxon>
        <taxon>Rhizophora</taxon>
    </lineage>
</organism>
<name>A0A2P2N1Q9_RHIMU</name>
<dbReference type="AlphaFoldDB" id="A0A2P2N1Q9"/>
<proteinExistence type="predicted"/>